<evidence type="ECO:0000313" key="2">
    <source>
        <dbReference type="Proteomes" id="UP000623681"/>
    </source>
</evidence>
<dbReference type="Proteomes" id="UP000623681">
    <property type="component" value="Unassembled WGS sequence"/>
</dbReference>
<gene>
    <name evidence="1" type="ORF">JK634_02530</name>
</gene>
<dbReference type="AlphaFoldDB" id="A0A937FB42"/>
<dbReference type="CDD" id="cd11586">
    <property type="entry name" value="VbhA_like"/>
    <property type="match status" value="1"/>
</dbReference>
<dbReference type="RefSeq" id="WP_202766054.1">
    <property type="nucleotide sequence ID" value="NZ_JAESWA010000013.1"/>
</dbReference>
<dbReference type="InterPro" id="IPR033788">
    <property type="entry name" value="VbhA-like"/>
</dbReference>
<organism evidence="1 2">
    <name type="scientific">Clostridium paridis</name>
    <dbReference type="NCBI Taxonomy" id="2803863"/>
    <lineage>
        <taxon>Bacteria</taxon>
        <taxon>Bacillati</taxon>
        <taxon>Bacillota</taxon>
        <taxon>Clostridia</taxon>
        <taxon>Eubacteriales</taxon>
        <taxon>Clostridiaceae</taxon>
        <taxon>Clostridium</taxon>
    </lineage>
</organism>
<proteinExistence type="predicted"/>
<name>A0A937FB42_9CLOT</name>
<accession>A0A937FB42</accession>
<sequence>MKDIEQVIKNVKATLAMEGLKVNQDIEDIGRKVLNGELTGDKAVEIIKEKYLYKECDEEIDLVKFERTEKYL</sequence>
<comment type="caution">
    <text evidence="1">The sequence shown here is derived from an EMBL/GenBank/DDBJ whole genome shotgun (WGS) entry which is preliminary data.</text>
</comment>
<evidence type="ECO:0000313" key="1">
    <source>
        <dbReference type="EMBL" id="MBL4930669.1"/>
    </source>
</evidence>
<reference evidence="1" key="1">
    <citation type="submission" date="2021-01" db="EMBL/GenBank/DDBJ databases">
        <title>Genome public.</title>
        <authorList>
            <person name="Liu C."/>
            <person name="Sun Q."/>
        </authorList>
    </citation>
    <scope>NUCLEOTIDE SEQUENCE</scope>
    <source>
        <strain evidence="1">YIM B02565</strain>
    </source>
</reference>
<protein>
    <submittedName>
        <fullName evidence="1">Antitoxin VbhA family protein</fullName>
    </submittedName>
</protein>
<keyword evidence="2" id="KW-1185">Reference proteome</keyword>
<dbReference type="EMBL" id="JAESWA010000013">
    <property type="protein sequence ID" value="MBL4930669.1"/>
    <property type="molecule type" value="Genomic_DNA"/>
</dbReference>